<evidence type="ECO:0000256" key="6">
    <source>
        <dbReference type="ARBA" id="ARBA00022692"/>
    </source>
</evidence>
<keyword evidence="6 14" id="KW-0812">Transmembrane</keyword>
<keyword evidence="5" id="KW-1003">Cell membrane</keyword>
<dbReference type="PANTHER" id="PTHR30622">
    <property type="entry name" value="UNDECAPRENYL-DIPHOSPHATASE"/>
    <property type="match status" value="1"/>
</dbReference>
<comment type="catalytic activity">
    <reaction evidence="13">
        <text>di-trans,octa-cis-undecaprenyl diphosphate + H2O = di-trans,octa-cis-undecaprenyl phosphate + phosphate + H(+)</text>
        <dbReference type="Rhea" id="RHEA:28094"/>
        <dbReference type="ChEBI" id="CHEBI:15377"/>
        <dbReference type="ChEBI" id="CHEBI:15378"/>
        <dbReference type="ChEBI" id="CHEBI:43474"/>
        <dbReference type="ChEBI" id="CHEBI:58405"/>
        <dbReference type="ChEBI" id="CHEBI:60392"/>
        <dbReference type="EC" id="3.6.1.27"/>
    </reaction>
</comment>
<comment type="caution">
    <text evidence="15">The sequence shown here is derived from an EMBL/GenBank/DDBJ whole genome shotgun (WGS) entry which is preliminary data.</text>
</comment>
<feature type="transmembrane region" description="Helical" evidence="14">
    <location>
        <begin position="211"/>
        <end position="231"/>
    </location>
</feature>
<feature type="transmembrane region" description="Helical" evidence="14">
    <location>
        <begin position="12"/>
        <end position="32"/>
    </location>
</feature>
<gene>
    <name evidence="15" type="ORF">RISW2_22930</name>
</gene>
<dbReference type="InterPro" id="IPR003824">
    <property type="entry name" value="UppP"/>
</dbReference>
<evidence type="ECO:0000256" key="2">
    <source>
        <dbReference type="ARBA" id="ARBA00010621"/>
    </source>
</evidence>
<dbReference type="Pfam" id="PF02673">
    <property type="entry name" value="BacA"/>
    <property type="match status" value="1"/>
</dbReference>
<dbReference type="GO" id="GO:0005886">
    <property type="term" value="C:plasma membrane"/>
    <property type="evidence" value="ECO:0007669"/>
    <property type="project" value="UniProtKB-SubCell"/>
</dbReference>
<name>X7F1B1_9RHOB</name>
<evidence type="ECO:0000256" key="14">
    <source>
        <dbReference type="SAM" id="Phobius"/>
    </source>
</evidence>
<protein>
    <recommendedName>
        <fullName evidence="4">Undecaprenyl-diphosphatase</fullName>
        <ecNumber evidence="3">3.6.1.27</ecNumber>
    </recommendedName>
    <alternativeName>
        <fullName evidence="12">Bacitracin resistance protein</fullName>
    </alternativeName>
    <alternativeName>
        <fullName evidence="11">Undecaprenyl pyrophosphate phosphatase</fullName>
    </alternativeName>
</protein>
<accession>X7F1B1</accession>
<evidence type="ECO:0000256" key="5">
    <source>
        <dbReference type="ARBA" id="ARBA00022475"/>
    </source>
</evidence>
<proteinExistence type="inferred from homology"/>
<keyword evidence="10" id="KW-0046">Antibiotic resistance</keyword>
<dbReference type="eggNOG" id="COG1968">
    <property type="taxonomic scope" value="Bacteria"/>
</dbReference>
<keyword evidence="7" id="KW-0378">Hydrolase</keyword>
<evidence type="ECO:0000256" key="7">
    <source>
        <dbReference type="ARBA" id="ARBA00022801"/>
    </source>
</evidence>
<dbReference type="AlphaFoldDB" id="X7F1B1"/>
<reference evidence="15 16" key="1">
    <citation type="submission" date="2014-01" db="EMBL/GenBank/DDBJ databases">
        <title>Roseivivax isoporae LMG 25204 Genome Sequencing.</title>
        <authorList>
            <person name="Lai Q."/>
            <person name="Li G."/>
            <person name="Shao Z."/>
        </authorList>
    </citation>
    <scope>NUCLEOTIDE SEQUENCE [LARGE SCALE GENOMIC DNA]</scope>
    <source>
        <strain evidence="15 16">LMG 25204</strain>
    </source>
</reference>
<evidence type="ECO:0000313" key="16">
    <source>
        <dbReference type="Proteomes" id="UP000023430"/>
    </source>
</evidence>
<keyword evidence="9 14" id="KW-0472">Membrane</keyword>
<sequence>MDHFRLTLPPERVFEVAIQSGAIMAVCVVYFTRLRDVVLGLQRDSPARAFVRNVVLTSLPAAILGFLFHEAILTALFDPRVVAVALILGGLAMLATELIRTPVRFTDVSDISPSVAIAVGVAQCLALIPGISRSAATIIGALLVGVERRTAAAYSFFVALPVLLGATGLQLTRTADSLRADDVVVLTAGGVAAFVFAVLSIQVMIAVVARIGFAPFAIYRIALGSLALLVVW</sequence>
<dbReference type="EC" id="3.6.1.27" evidence="3"/>
<dbReference type="GO" id="GO:0046677">
    <property type="term" value="P:response to antibiotic"/>
    <property type="evidence" value="ECO:0007669"/>
    <property type="project" value="UniProtKB-KW"/>
</dbReference>
<dbReference type="PATRIC" id="fig|1449351.3.peg.4561"/>
<dbReference type="EMBL" id="JAME01000083">
    <property type="protein sequence ID" value="ETX26535.1"/>
    <property type="molecule type" value="Genomic_DNA"/>
</dbReference>
<feature type="transmembrane region" description="Helical" evidence="14">
    <location>
        <begin position="151"/>
        <end position="171"/>
    </location>
</feature>
<feature type="transmembrane region" description="Helical" evidence="14">
    <location>
        <begin position="81"/>
        <end position="99"/>
    </location>
</feature>
<feature type="transmembrane region" description="Helical" evidence="14">
    <location>
        <begin position="111"/>
        <end position="131"/>
    </location>
</feature>
<evidence type="ECO:0000256" key="1">
    <source>
        <dbReference type="ARBA" id="ARBA00004651"/>
    </source>
</evidence>
<evidence type="ECO:0000256" key="3">
    <source>
        <dbReference type="ARBA" id="ARBA00012374"/>
    </source>
</evidence>
<dbReference type="STRING" id="1449351.RISW2_22930"/>
<evidence type="ECO:0000256" key="12">
    <source>
        <dbReference type="ARBA" id="ARBA00032932"/>
    </source>
</evidence>
<evidence type="ECO:0000313" key="15">
    <source>
        <dbReference type="EMBL" id="ETX26535.1"/>
    </source>
</evidence>
<feature type="transmembrane region" description="Helical" evidence="14">
    <location>
        <begin position="183"/>
        <end position="205"/>
    </location>
</feature>
<evidence type="ECO:0000256" key="8">
    <source>
        <dbReference type="ARBA" id="ARBA00022989"/>
    </source>
</evidence>
<evidence type="ECO:0000256" key="9">
    <source>
        <dbReference type="ARBA" id="ARBA00023136"/>
    </source>
</evidence>
<evidence type="ECO:0000256" key="10">
    <source>
        <dbReference type="ARBA" id="ARBA00023251"/>
    </source>
</evidence>
<comment type="subcellular location">
    <subcellularLocation>
        <location evidence="1">Cell membrane</location>
        <topology evidence="1">Multi-pass membrane protein</topology>
    </subcellularLocation>
</comment>
<dbReference type="GO" id="GO:0050380">
    <property type="term" value="F:undecaprenyl-diphosphatase activity"/>
    <property type="evidence" value="ECO:0007669"/>
    <property type="project" value="UniProtKB-EC"/>
</dbReference>
<keyword evidence="16" id="KW-1185">Reference proteome</keyword>
<evidence type="ECO:0000256" key="13">
    <source>
        <dbReference type="ARBA" id="ARBA00047594"/>
    </source>
</evidence>
<evidence type="ECO:0000256" key="4">
    <source>
        <dbReference type="ARBA" id="ARBA00021581"/>
    </source>
</evidence>
<dbReference type="Proteomes" id="UP000023430">
    <property type="component" value="Unassembled WGS sequence"/>
</dbReference>
<comment type="similarity">
    <text evidence="2">Belongs to the UppP family.</text>
</comment>
<feature type="transmembrane region" description="Helical" evidence="14">
    <location>
        <begin position="53"/>
        <end position="75"/>
    </location>
</feature>
<organism evidence="15 16">
    <name type="scientific">Roseivivax isoporae LMG 25204</name>
    <dbReference type="NCBI Taxonomy" id="1449351"/>
    <lineage>
        <taxon>Bacteria</taxon>
        <taxon>Pseudomonadati</taxon>
        <taxon>Pseudomonadota</taxon>
        <taxon>Alphaproteobacteria</taxon>
        <taxon>Rhodobacterales</taxon>
        <taxon>Roseobacteraceae</taxon>
        <taxon>Roseivivax</taxon>
    </lineage>
</organism>
<dbReference type="PANTHER" id="PTHR30622:SF3">
    <property type="entry name" value="UNDECAPRENYL-DIPHOSPHATASE"/>
    <property type="match status" value="1"/>
</dbReference>
<keyword evidence="8 14" id="KW-1133">Transmembrane helix</keyword>
<evidence type="ECO:0000256" key="11">
    <source>
        <dbReference type="ARBA" id="ARBA00032707"/>
    </source>
</evidence>